<dbReference type="EMBL" id="WOXT01000005">
    <property type="protein sequence ID" value="MUV15476.1"/>
    <property type="molecule type" value="Genomic_DNA"/>
</dbReference>
<evidence type="ECO:0000313" key="1">
    <source>
        <dbReference type="EMBL" id="MUV15476.1"/>
    </source>
</evidence>
<gene>
    <name evidence="1" type="ORF">GN331_14815</name>
</gene>
<sequence>MEISSMKLSVYEQGGTVAFLPACCLPPREMHSQMPESRLCGTVEVPDSGPGDWRHILEGVDHALFVFMPIEKAILLLTNGRIPRR</sequence>
<organism evidence="1 2">
    <name type="scientific">Noviluteimonas gilva</name>
    <dbReference type="NCBI Taxonomy" id="2682097"/>
    <lineage>
        <taxon>Bacteria</taxon>
        <taxon>Pseudomonadati</taxon>
        <taxon>Pseudomonadota</taxon>
        <taxon>Gammaproteobacteria</taxon>
        <taxon>Lysobacterales</taxon>
        <taxon>Lysobacteraceae</taxon>
        <taxon>Noviluteimonas</taxon>
    </lineage>
</organism>
<reference evidence="1 2" key="1">
    <citation type="submission" date="2019-12" db="EMBL/GenBank/DDBJ databases">
        <authorList>
            <person name="Xu J."/>
        </authorList>
    </citation>
    <scope>NUCLEOTIDE SEQUENCE [LARGE SCALE GENOMIC DNA]</scope>
    <source>
        <strain evidence="1 2">HX-5-24</strain>
    </source>
</reference>
<keyword evidence="2" id="KW-1185">Reference proteome</keyword>
<accession>A0A7C9HP25</accession>
<dbReference type="RefSeq" id="WP_156643069.1">
    <property type="nucleotide sequence ID" value="NZ_WOXT01000005.1"/>
</dbReference>
<dbReference type="AlphaFoldDB" id="A0A7C9HP25"/>
<dbReference type="Proteomes" id="UP000479692">
    <property type="component" value="Unassembled WGS sequence"/>
</dbReference>
<evidence type="ECO:0000313" key="2">
    <source>
        <dbReference type="Proteomes" id="UP000479692"/>
    </source>
</evidence>
<protein>
    <submittedName>
        <fullName evidence="1">Uncharacterized protein</fullName>
    </submittedName>
</protein>
<proteinExistence type="predicted"/>
<name>A0A7C9HP25_9GAMM</name>
<comment type="caution">
    <text evidence="1">The sequence shown here is derived from an EMBL/GenBank/DDBJ whole genome shotgun (WGS) entry which is preliminary data.</text>
</comment>